<dbReference type="EMBL" id="PITJ01001040">
    <property type="protein sequence ID" value="TBU00331.1"/>
    <property type="molecule type" value="Genomic_DNA"/>
</dbReference>
<evidence type="ECO:0000313" key="2">
    <source>
        <dbReference type="EMBL" id="TBU00331.1"/>
    </source>
</evidence>
<comment type="caution">
    <text evidence="1">The sequence shown here is derived from an EMBL/GenBank/DDBJ whole genome shotgun (WGS) entry which is preliminary data.</text>
</comment>
<dbReference type="VEuPathDB" id="MicrosporidiaDB:CWI37_1067p0010"/>
<gene>
    <name evidence="2" type="ORF">CWI37_1040p0020</name>
    <name evidence="1" type="ORF">CWI37_1067p0010</name>
</gene>
<dbReference type="Proteomes" id="UP000292362">
    <property type="component" value="Unassembled WGS sequence"/>
</dbReference>
<name>A0A4Q9KZS2_9MICR</name>
<evidence type="ECO:0000313" key="3">
    <source>
        <dbReference type="Proteomes" id="UP000292362"/>
    </source>
</evidence>
<reference evidence="1 3" key="1">
    <citation type="submission" date="2017-12" db="EMBL/GenBank/DDBJ databases">
        <authorList>
            <person name="Pombert J.-F."/>
            <person name="Haag K.L."/>
            <person name="Ebert D."/>
        </authorList>
    </citation>
    <scope>NUCLEOTIDE SEQUENCE [LARGE SCALE GENOMIC DNA]</scope>
    <source>
        <strain evidence="1">FI-OER-3-3</strain>
    </source>
</reference>
<evidence type="ECO:0000313" key="1">
    <source>
        <dbReference type="EMBL" id="TBU00246.1"/>
    </source>
</evidence>
<proteinExistence type="predicted"/>
<organism evidence="1 3">
    <name type="scientific">Hamiltosporidium tvaerminnensis</name>
    <dbReference type="NCBI Taxonomy" id="1176355"/>
    <lineage>
        <taxon>Eukaryota</taxon>
        <taxon>Fungi</taxon>
        <taxon>Fungi incertae sedis</taxon>
        <taxon>Microsporidia</taxon>
        <taxon>Dubosqiidae</taxon>
        <taxon>Hamiltosporidium</taxon>
    </lineage>
</organism>
<sequence length="398" mass="47347">MEENKDNDQNLSVIEQNQDFSITDASYALSSFSKKIGQEILEYHRYKGIYRPLLDFENENIFSEISLIRNIPISSNNTLYNRYYSKVSNTLKYYNSIRNLPLYFILKNSKKVVFTFEWIISYEELERFKILKKIENLRKNKNLNLEYFYEKVENKKEIIFKENESKRYKISKNGYFKDKKMCKNNCISDGMENFKDEKIFVNNGISYGVENFNDKKMCKNSGISYEKQKFNSKFLFLIEEKSKFIKQVWQEQKRSTKCISDSILLFFLGNKNLHKKFINRSHSNSFIQSFFVQKTCEEVCVKKEDKPQNVFKKMVSMFEILKHARSKSSFSYPVPKKVPIVHLSHTVAISQIDPSLEKLRSPTEIYEFLKNRKKQETKSPGYINKSPNGCIDYGYKRM</sequence>
<dbReference type="EMBL" id="PITJ01001067">
    <property type="protein sequence ID" value="TBU00246.1"/>
    <property type="molecule type" value="Genomic_DNA"/>
</dbReference>
<dbReference type="AlphaFoldDB" id="A0A4Q9KZS2"/>
<accession>A0A4Q9KZS2</accession>
<protein>
    <submittedName>
        <fullName evidence="1">Uncharacterized protein</fullName>
    </submittedName>
</protein>
<dbReference type="VEuPathDB" id="MicrosporidiaDB:CWI37_1040p0020"/>